<comment type="caution">
    <text evidence="2">The sequence shown here is derived from an EMBL/GenBank/DDBJ whole genome shotgun (WGS) entry which is preliminary data.</text>
</comment>
<reference evidence="2 3" key="1">
    <citation type="submission" date="2016-01" db="EMBL/GenBank/DDBJ databases">
        <title>Biosynthesis of antibiotic leucinostatins and their inhibition on Phytophthora in bio-control Purpureocillium lilacinum.</title>
        <authorList>
            <person name="Wang G."/>
            <person name="Liu Z."/>
            <person name="Lin R."/>
            <person name="Li E."/>
            <person name="Mao Z."/>
            <person name="Ling J."/>
            <person name="Yin W."/>
            <person name="Xie B."/>
        </authorList>
    </citation>
    <scope>NUCLEOTIDE SEQUENCE [LARGE SCALE GENOMIC DNA]</scope>
    <source>
        <strain evidence="2">PLBJ-1</strain>
    </source>
</reference>
<evidence type="ECO:0000313" key="2">
    <source>
        <dbReference type="EMBL" id="OAQ76441.1"/>
    </source>
</evidence>
<proteinExistence type="predicted"/>
<gene>
    <name evidence="2" type="ORF">VFPBJ_08801</name>
</gene>
<accession>A0A179GGD6</accession>
<organism evidence="2 3">
    <name type="scientific">Purpureocillium lilacinum</name>
    <name type="common">Paecilomyces lilacinus</name>
    <dbReference type="NCBI Taxonomy" id="33203"/>
    <lineage>
        <taxon>Eukaryota</taxon>
        <taxon>Fungi</taxon>
        <taxon>Dikarya</taxon>
        <taxon>Ascomycota</taxon>
        <taxon>Pezizomycotina</taxon>
        <taxon>Sordariomycetes</taxon>
        <taxon>Hypocreomycetidae</taxon>
        <taxon>Hypocreales</taxon>
        <taxon>Ophiocordycipitaceae</taxon>
        <taxon>Purpureocillium</taxon>
    </lineage>
</organism>
<dbReference type="Proteomes" id="UP000078240">
    <property type="component" value="Unassembled WGS sequence"/>
</dbReference>
<evidence type="ECO:0000256" key="1">
    <source>
        <dbReference type="SAM" id="MobiDB-lite"/>
    </source>
</evidence>
<dbReference type="EMBL" id="LSBH01000007">
    <property type="protein sequence ID" value="OAQ76441.1"/>
    <property type="molecule type" value="Genomic_DNA"/>
</dbReference>
<evidence type="ECO:0000313" key="3">
    <source>
        <dbReference type="Proteomes" id="UP000078240"/>
    </source>
</evidence>
<protein>
    <submittedName>
        <fullName evidence="2">Uncharacterized protein</fullName>
    </submittedName>
</protein>
<dbReference type="AlphaFoldDB" id="A0A179GGD6"/>
<feature type="region of interest" description="Disordered" evidence="1">
    <location>
        <begin position="44"/>
        <end position="123"/>
    </location>
</feature>
<name>A0A179GGD6_PURLI</name>
<sequence length="123" mass="13848">MQGRLLLCAGSALADGRTGRATSRFRNSRWHAHRSTQVYLHVLSQRRQGGSRRAVPIPPPREIPNLMPAGRPLEQEPSPTSTSHFTRGQQAPRAIMSRHHLDGYQEKTSGTKRRVGYHQSACW</sequence>
<feature type="compositionally biased region" description="Polar residues" evidence="1">
    <location>
        <begin position="77"/>
        <end position="89"/>
    </location>
</feature>